<dbReference type="RefSeq" id="XP_015174644.1">
    <property type="nucleotide sequence ID" value="XM_015319158.1"/>
</dbReference>
<feature type="coiled-coil region" evidence="1">
    <location>
        <begin position="392"/>
        <end position="426"/>
    </location>
</feature>
<organism evidence="2 3">
    <name type="scientific">Polistes dominula</name>
    <name type="common">European paper wasp</name>
    <name type="synonym">Vespa dominula</name>
    <dbReference type="NCBI Taxonomy" id="743375"/>
    <lineage>
        <taxon>Eukaryota</taxon>
        <taxon>Metazoa</taxon>
        <taxon>Ecdysozoa</taxon>
        <taxon>Arthropoda</taxon>
        <taxon>Hexapoda</taxon>
        <taxon>Insecta</taxon>
        <taxon>Pterygota</taxon>
        <taxon>Neoptera</taxon>
        <taxon>Endopterygota</taxon>
        <taxon>Hymenoptera</taxon>
        <taxon>Apocrita</taxon>
        <taxon>Aculeata</taxon>
        <taxon>Vespoidea</taxon>
        <taxon>Vespidae</taxon>
        <taxon>Polistinae</taxon>
        <taxon>Polistini</taxon>
        <taxon>Polistes</taxon>
    </lineage>
</organism>
<reference evidence="3" key="1">
    <citation type="submission" date="2025-08" db="UniProtKB">
        <authorList>
            <consortium name="RefSeq"/>
        </authorList>
    </citation>
    <scope>IDENTIFICATION</scope>
    <source>
        <tissue evidence="3">Whole body</tissue>
    </source>
</reference>
<dbReference type="InterPro" id="IPR051147">
    <property type="entry name" value="CFAP_domain-containing"/>
</dbReference>
<sequence>MSNNTTSKPKNFFRRGKVEDAFHLSNQIRKRTSIKRNTQANIDSRRRNLIRTRYYFTSDHEHLGEARNVNTEQSPFEFPSCSHMFPYFQFWKAQRRKTIEARRIASYKKYESTLHTRSDIFRRLRVDVAAEKKEKKKHKELKDAFAITDVNPEYFIETTERLLKEKFSLHRYINDLREILRTKLLAGEQRDLCIHIEQQFDEERRRLNKIKRQYRTYFNGFEDFLSKDHEKSMIILEEAEKELKLTLTINEKRTSLMKEYGQIRLDLYYWEERWRLAKTCQKFLFQISPISWRNEYDWIYRSRSGESIFLATTDDIFGRFKMAEETASLDCLLRMFEEDLMGAGPTKLYFEDPFDLLHVFEAIETQNLNALIHLESLVAPIGEMLITIAEAEDRMEHEFDEITTSIEELEDSIHKTEERATNLQEYANYLLQGVFRDLVCSEDVLCVYVLIEDAYETCIAPNDAKLNSFTMMKLIEKTHEELNLELDTLPHEVVRKCEREGFKQEYKAIKEAEDAARKFELMHQLLDALTRIMQMPIISKRQLKWRSTPIYEKTEKVASYVEPTEEEIQYLTYFTNYCKHEDFTKYQSKFPDDFDLTFQTKEPQIYETASDMVINETIE</sequence>
<dbReference type="PANTHER" id="PTHR21683:SF3">
    <property type="entry name" value="CILIA AND FLAGELLA ASSOCIATED PROTEIN 100"/>
    <property type="match status" value="1"/>
</dbReference>
<dbReference type="PANTHER" id="PTHR21683">
    <property type="entry name" value="COILED-COIL DOMAIN-CONTAINING PROTEIN 42 LIKE-2-LIKE-RELATED"/>
    <property type="match status" value="1"/>
</dbReference>
<evidence type="ECO:0000313" key="2">
    <source>
        <dbReference type="Proteomes" id="UP000694924"/>
    </source>
</evidence>
<protein>
    <submittedName>
        <fullName evidence="3">Uncharacterized protein LOC107065453</fullName>
    </submittedName>
</protein>
<accession>A0ABM1I357</accession>
<name>A0ABM1I357_POLDO</name>
<keyword evidence="2" id="KW-1185">Reference proteome</keyword>
<proteinExistence type="predicted"/>
<evidence type="ECO:0000313" key="3">
    <source>
        <dbReference type="RefSeq" id="XP_015174644.1"/>
    </source>
</evidence>
<dbReference type="Proteomes" id="UP000694924">
    <property type="component" value="Unplaced"/>
</dbReference>
<gene>
    <name evidence="3" type="primary">LOC107065453</name>
</gene>
<keyword evidence="1" id="KW-0175">Coiled coil</keyword>
<dbReference type="GeneID" id="107065453"/>
<evidence type="ECO:0000256" key="1">
    <source>
        <dbReference type="SAM" id="Coils"/>
    </source>
</evidence>